<sequence>MASEFKDDYEYVPAEKVDIKDLPPLDPETSKIMKQEFGTGSKLTIFYYIFILSIPILNWYAPEFFFSRIWGGMTYSWFFTSIVAMVLAFGIAYIHTYLYEKRLKKYEGENNTDSQERRNVN</sequence>
<evidence type="ECO:0008006" key="4">
    <source>
        <dbReference type="Google" id="ProtNLM"/>
    </source>
</evidence>
<keyword evidence="1" id="KW-0472">Membrane</keyword>
<protein>
    <recommendedName>
        <fullName evidence="4">DUF485 domain-containing protein</fullName>
    </recommendedName>
</protein>
<organism evidence="2 3">
    <name type="scientific">Peribacillus asahii</name>
    <dbReference type="NCBI Taxonomy" id="228899"/>
    <lineage>
        <taxon>Bacteria</taxon>
        <taxon>Bacillati</taxon>
        <taxon>Bacillota</taxon>
        <taxon>Bacilli</taxon>
        <taxon>Bacillales</taxon>
        <taxon>Bacillaceae</taxon>
        <taxon>Peribacillus</taxon>
    </lineage>
</organism>
<dbReference type="AlphaFoldDB" id="A0A398B985"/>
<dbReference type="Proteomes" id="UP000266016">
    <property type="component" value="Unassembled WGS sequence"/>
</dbReference>
<keyword evidence="1" id="KW-1133">Transmembrane helix</keyword>
<name>A0A398B985_9BACI</name>
<dbReference type="RefSeq" id="WP_119116935.1">
    <property type="nucleotide sequence ID" value="NZ_QWVS01000015.1"/>
</dbReference>
<dbReference type="EMBL" id="QWVS01000015">
    <property type="protein sequence ID" value="RID86545.1"/>
    <property type="molecule type" value="Genomic_DNA"/>
</dbReference>
<evidence type="ECO:0000256" key="1">
    <source>
        <dbReference type="SAM" id="Phobius"/>
    </source>
</evidence>
<feature type="transmembrane region" description="Helical" evidence="1">
    <location>
        <begin position="73"/>
        <end position="94"/>
    </location>
</feature>
<accession>A0A398B985</accession>
<keyword evidence="1" id="KW-0812">Transmembrane</keyword>
<reference evidence="2 3" key="1">
    <citation type="submission" date="2018-08" db="EMBL/GenBank/DDBJ databases">
        <title>Bacillus jemisoniae sp. nov., Bacillus chryseoplanitiae sp. nov., Bacillus resnikiae sp. nov., and Bacillus frankliniae sp. nov., isolated from Viking spacecraft and associated surfaces.</title>
        <authorList>
            <person name="Seuylemezian A."/>
            <person name="Vaishampayan P."/>
        </authorList>
    </citation>
    <scope>NUCLEOTIDE SEQUENCE [LARGE SCALE GENOMIC DNA]</scope>
    <source>
        <strain evidence="2 3">MA001</strain>
    </source>
</reference>
<evidence type="ECO:0000313" key="3">
    <source>
        <dbReference type="Proteomes" id="UP000266016"/>
    </source>
</evidence>
<evidence type="ECO:0000313" key="2">
    <source>
        <dbReference type="EMBL" id="RID86545.1"/>
    </source>
</evidence>
<comment type="caution">
    <text evidence="2">The sequence shown here is derived from an EMBL/GenBank/DDBJ whole genome shotgun (WGS) entry which is preliminary data.</text>
</comment>
<proteinExistence type="predicted"/>
<feature type="transmembrane region" description="Helical" evidence="1">
    <location>
        <begin position="43"/>
        <end position="61"/>
    </location>
</feature>
<gene>
    <name evidence="2" type="ORF">D1953_09455</name>
</gene>
<keyword evidence="3" id="KW-1185">Reference proteome</keyword>